<dbReference type="OrthoDB" id="5427633at2759"/>
<dbReference type="AlphaFoldDB" id="A0A1J9RI87"/>
<sequence length="791" mass="86049">MCLCVFSLDVNTTLTDALYYGHYIDRLVATLGAKSAARKVNRRAILDVDVPKACETIIHPEAPMALRLQGNLLAGPSVNRYGVSRVYHQQCGYALMDAQAMRDKMQVMLREIRSTGLDPDAGKAKPSQLVLPDDPTFIPDLMLPGLNVDLSALDISSDIGSPRKSSLLSSVLAPSSKSSQFSDGHLHLNISSSDIGGHGAGASGFPSDIGNSVRKEAQFELPAAFAEETGVLLQPDFEFDGEGNIVELPVKPIPKDKRTAVSGPSATNANSRLRAEEEGDFQAFQDQFHEQMVLHNDMEMRDTGHSNLGPEDPVSILDSVADPNFEPVVEAPSEAPEVRQRLRKRTIKTLGFDDPPELRNSDLAQWNSYYAQNMALAAKLKQNNRLIMLAKRNAASWVMGNRFCCVDIGLGVTNFEHPLDIFSGEQLLAALTGNKICASRRKRSWDEDKCTDSGYDARNVRMRGDAEDETGRGYAMEHDSGYSIGLEVWHNDDSVYLFRRRVILIKLTKQPNPRVQDIEVGRHAPPPMYDDASSQMPWNITSIRGSQPGSSVHSRQYLPSVGGYSSIGGPRSIASASGHEGSIMGGPSTTALGRRMGRMISASPLAGRGMMGPGMGDISTMDDAEFDIRLGDNMDFDSSVVGRGESAHTRSHRHDSFELYGPSAVVDTQTAAESQWLATTLDQESANFLDFVKSKIGEAGENNMNIPATSSAAERGGHENDHDNGISPTTAVEISFSTLLPSAVNSRIVATQALLHTLTLATKGALHVRQETGIRSEDGQEEFGEIFMWLV</sequence>
<dbReference type="PANTHER" id="PTHR12585:SF70">
    <property type="entry name" value="RAD21_REC8 N TERMINAL DOMAIN PROTEIN (AFU_ORTHOLOGUE AFUA_6G02900)"/>
    <property type="match status" value="1"/>
</dbReference>
<comment type="caution">
    <text evidence="4">The sequence shown here is derived from an EMBL/GenBank/DDBJ whole genome shotgun (WGS) entry which is preliminary data.</text>
</comment>
<dbReference type="GO" id="GO:0030892">
    <property type="term" value="C:mitotic cohesin complex"/>
    <property type="evidence" value="ECO:0007669"/>
    <property type="project" value="TreeGrafter"/>
</dbReference>
<evidence type="ECO:0000259" key="3">
    <source>
        <dbReference type="Pfam" id="PF04825"/>
    </source>
</evidence>
<keyword evidence="5" id="KW-1185">Reference proteome</keyword>
<dbReference type="GO" id="GO:0005634">
    <property type="term" value="C:nucleus"/>
    <property type="evidence" value="ECO:0007669"/>
    <property type="project" value="UniProtKB-SubCell"/>
</dbReference>
<dbReference type="STRING" id="1658174.A0A1J9RI87"/>
<evidence type="ECO:0000256" key="1">
    <source>
        <dbReference type="ARBA" id="ARBA00004123"/>
    </source>
</evidence>
<dbReference type="GO" id="GO:0003682">
    <property type="term" value="F:chromatin binding"/>
    <property type="evidence" value="ECO:0007669"/>
    <property type="project" value="TreeGrafter"/>
</dbReference>
<dbReference type="Proteomes" id="UP000242791">
    <property type="component" value="Unassembled WGS sequence"/>
</dbReference>
<feature type="domain" description="Rad21/Rec8-like protein N-terminal" evidence="3">
    <location>
        <begin position="33"/>
        <end position="125"/>
    </location>
</feature>
<dbReference type="VEuPathDB" id="FungiDB:ACJ73_00342"/>
<name>A0A1J9RI87_9EURO</name>
<organism evidence="4 5">
    <name type="scientific">Blastomyces percursus</name>
    <dbReference type="NCBI Taxonomy" id="1658174"/>
    <lineage>
        <taxon>Eukaryota</taxon>
        <taxon>Fungi</taxon>
        <taxon>Dikarya</taxon>
        <taxon>Ascomycota</taxon>
        <taxon>Pezizomycotina</taxon>
        <taxon>Eurotiomycetes</taxon>
        <taxon>Eurotiomycetidae</taxon>
        <taxon>Onygenales</taxon>
        <taxon>Ajellomycetaceae</taxon>
        <taxon>Blastomyces</taxon>
    </lineage>
</organism>
<dbReference type="GO" id="GO:0007064">
    <property type="term" value="P:mitotic sister chromatid cohesion"/>
    <property type="evidence" value="ECO:0007669"/>
    <property type="project" value="TreeGrafter"/>
</dbReference>
<dbReference type="PANTHER" id="PTHR12585">
    <property type="entry name" value="SCC1 / RAD21 FAMILY MEMBER"/>
    <property type="match status" value="1"/>
</dbReference>
<dbReference type="Pfam" id="PF04825">
    <property type="entry name" value="Rad21_Rec8_N"/>
    <property type="match status" value="1"/>
</dbReference>
<comment type="subcellular location">
    <subcellularLocation>
        <location evidence="1">Nucleus</location>
    </subcellularLocation>
</comment>
<evidence type="ECO:0000313" key="5">
    <source>
        <dbReference type="Proteomes" id="UP000242791"/>
    </source>
</evidence>
<dbReference type="CDD" id="cd21789">
    <property type="entry name" value="Rad21_Rec8_M_SpRec8p-like"/>
    <property type="match status" value="1"/>
</dbReference>
<proteinExistence type="predicted"/>
<reference evidence="4 5" key="1">
    <citation type="submission" date="2015-08" db="EMBL/GenBank/DDBJ databases">
        <title>Emmonsia species relationships and genome sequence.</title>
        <authorList>
            <person name="Cuomo C.A."/>
            <person name="Schwartz I.S."/>
            <person name="Kenyon C."/>
            <person name="De Hoog G.S."/>
            <person name="Govender N.P."/>
            <person name="Botha A."/>
            <person name="Moreno L."/>
            <person name="De Vries M."/>
            <person name="Munoz J.F."/>
            <person name="Stielow J.B."/>
        </authorList>
    </citation>
    <scope>NUCLEOTIDE SEQUENCE [LARGE SCALE GENOMIC DNA]</scope>
    <source>
        <strain evidence="4 5">EI222</strain>
    </source>
</reference>
<gene>
    <name evidence="4" type="ORF">ACJ73_00342</name>
</gene>
<dbReference type="InterPro" id="IPR006910">
    <property type="entry name" value="Rad21_Rec8_N"/>
</dbReference>
<accession>A0A1J9RI87</accession>
<protein>
    <recommendedName>
        <fullName evidence="3">Rad21/Rec8-like protein N-terminal domain-containing protein</fullName>
    </recommendedName>
</protein>
<dbReference type="InterPro" id="IPR039781">
    <property type="entry name" value="Rad21/Rec8-like"/>
</dbReference>
<keyword evidence="2" id="KW-0539">Nucleus</keyword>
<evidence type="ECO:0000256" key="2">
    <source>
        <dbReference type="ARBA" id="ARBA00023242"/>
    </source>
</evidence>
<evidence type="ECO:0000313" key="4">
    <source>
        <dbReference type="EMBL" id="OJD28263.1"/>
    </source>
</evidence>
<dbReference type="EMBL" id="LGTZ01000022">
    <property type="protein sequence ID" value="OJD28263.1"/>
    <property type="molecule type" value="Genomic_DNA"/>
</dbReference>